<dbReference type="PROSITE" id="PS50979">
    <property type="entry name" value="BC"/>
    <property type="match status" value="1"/>
</dbReference>
<dbReference type="FunFam" id="3.30.1490.20:FF:000018">
    <property type="entry name" value="Biotin carboxylase"/>
    <property type="match status" value="1"/>
</dbReference>
<feature type="domain" description="Biotin carboxylation" evidence="9">
    <location>
        <begin position="1"/>
        <end position="446"/>
    </location>
</feature>
<dbReference type="SUPFAM" id="SSF52440">
    <property type="entry name" value="PreATP-grasp domain"/>
    <property type="match status" value="1"/>
</dbReference>
<dbReference type="PROSITE" id="PS00867">
    <property type="entry name" value="CPSASE_2"/>
    <property type="match status" value="1"/>
</dbReference>
<dbReference type="GO" id="GO:2001295">
    <property type="term" value="P:malonyl-CoA biosynthetic process"/>
    <property type="evidence" value="ECO:0007669"/>
    <property type="project" value="UniProtKB-UniPathway"/>
</dbReference>
<dbReference type="PANTHER" id="PTHR18866">
    <property type="entry name" value="CARBOXYLASE:PYRUVATE/ACETYL-COA/PROPIONYL-COA CARBOXYLASE"/>
    <property type="match status" value="1"/>
</dbReference>
<dbReference type="FunFam" id="3.40.50.20:FF:000010">
    <property type="entry name" value="Propionyl-CoA carboxylase subunit alpha"/>
    <property type="match status" value="1"/>
</dbReference>
<evidence type="ECO:0000256" key="6">
    <source>
        <dbReference type="ARBA" id="ARBA00023267"/>
    </source>
</evidence>
<accession>A0A1F7RHD4</accession>
<dbReference type="NCBIfam" id="NF006367">
    <property type="entry name" value="PRK08591.1"/>
    <property type="match status" value="1"/>
</dbReference>
<organism evidence="10 11">
    <name type="scientific">Candidatus Schekmanbacteria bacterium GWA2_38_11</name>
    <dbReference type="NCBI Taxonomy" id="1817876"/>
    <lineage>
        <taxon>Bacteria</taxon>
        <taxon>Candidatus Schekmaniibacteriota</taxon>
    </lineage>
</organism>
<dbReference type="Pfam" id="PF02786">
    <property type="entry name" value="CPSase_L_D2"/>
    <property type="match status" value="1"/>
</dbReference>
<keyword evidence="5" id="KW-0460">Magnesium</keyword>
<keyword evidence="3 7" id="KW-0547">Nucleotide-binding</keyword>
<dbReference type="SUPFAM" id="SSF51246">
    <property type="entry name" value="Rudiment single hybrid motif"/>
    <property type="match status" value="1"/>
</dbReference>
<dbReference type="InterPro" id="IPR050856">
    <property type="entry name" value="Biotin_carboxylase_complex"/>
</dbReference>
<dbReference type="SMART" id="SM00878">
    <property type="entry name" value="Biotin_carb_C"/>
    <property type="match status" value="1"/>
</dbReference>
<feature type="domain" description="ATP-grasp" evidence="8">
    <location>
        <begin position="120"/>
        <end position="317"/>
    </location>
</feature>
<dbReference type="Pfam" id="PF02785">
    <property type="entry name" value="Biotin_carb_C"/>
    <property type="match status" value="1"/>
</dbReference>
<dbReference type="GO" id="GO:0016874">
    <property type="term" value="F:ligase activity"/>
    <property type="evidence" value="ECO:0007669"/>
    <property type="project" value="UniProtKB-KW"/>
</dbReference>
<reference evidence="10 11" key="1">
    <citation type="journal article" date="2016" name="Nat. Commun.">
        <title>Thousands of microbial genomes shed light on interconnected biogeochemical processes in an aquifer system.</title>
        <authorList>
            <person name="Anantharaman K."/>
            <person name="Brown C.T."/>
            <person name="Hug L.A."/>
            <person name="Sharon I."/>
            <person name="Castelle C.J."/>
            <person name="Probst A.J."/>
            <person name="Thomas B.C."/>
            <person name="Singh A."/>
            <person name="Wilkins M.J."/>
            <person name="Karaoz U."/>
            <person name="Brodie E.L."/>
            <person name="Williams K.H."/>
            <person name="Hubbard S.S."/>
            <person name="Banfield J.F."/>
        </authorList>
    </citation>
    <scope>NUCLEOTIDE SEQUENCE [LARGE SCALE GENOMIC DNA]</scope>
</reference>
<evidence type="ECO:0000256" key="5">
    <source>
        <dbReference type="ARBA" id="ARBA00022842"/>
    </source>
</evidence>
<dbReference type="AlphaFoldDB" id="A0A1F7RHD4"/>
<proteinExistence type="predicted"/>
<evidence type="ECO:0000256" key="1">
    <source>
        <dbReference type="ARBA" id="ARBA00022598"/>
    </source>
</evidence>
<dbReference type="InterPro" id="IPR004549">
    <property type="entry name" value="Acetyl_CoA_COase_biotin_COase"/>
</dbReference>
<dbReference type="InterPro" id="IPR011764">
    <property type="entry name" value="Biotin_carboxylation_dom"/>
</dbReference>
<evidence type="ECO:0000256" key="2">
    <source>
        <dbReference type="ARBA" id="ARBA00022723"/>
    </source>
</evidence>
<dbReference type="InterPro" id="IPR016185">
    <property type="entry name" value="PreATP-grasp_dom_sf"/>
</dbReference>
<dbReference type="UniPathway" id="UPA00655">
    <property type="reaction ID" value="UER00711"/>
</dbReference>
<evidence type="ECO:0000256" key="4">
    <source>
        <dbReference type="ARBA" id="ARBA00022840"/>
    </source>
</evidence>
<sequence length="501" mass="55907">MFKKILIANRGEIAIRIIRACQELDIPTVAVFSEPDRNSLHVGYAEEAYLIGEANSKKSYLNIDKIIDVAQKSGTDAIHPGYGFLSENSGFAARCEKEGITFIGPSSDVIEKMGNKTTARKIMAEAGVPILPGTNESIESDDEVYKIAKGIGFPIMIKAAAGGGGKGMRIVNSADELKSCLRAARSEAGSSFGDSSVYVEKYLENPRHIEIQVLADKYGNSVHLFERECSIQRRHQKIIEETPSTAVDDKLREKMGKAALKAVKSVNYSNAGTVEFLVDKKKNFYFLEMNTRLQVEHAITEIVTGIDIVREQVRIAAGEKLDLTQDKIKRNGCAMECRIYAEDPDNNFLPSPGTIRTLRSPGGYGIRYDTCAFEGCNISVHYDPLISKLVVWGKDREETRFRMLRALNEYSITGIKTTIPFLKKVIKNKFFIEGDIDTNFIASRIERSSAPSDGTLKIAILTAVVESFKKAEKESLFHNQHHPEKSQWKIAGKWQMWGNRF</sequence>
<dbReference type="InterPro" id="IPR005479">
    <property type="entry name" value="CPAse_ATP-bd"/>
</dbReference>
<dbReference type="EMBL" id="MGDB01000086">
    <property type="protein sequence ID" value="OGL40841.1"/>
    <property type="molecule type" value="Genomic_DNA"/>
</dbReference>
<dbReference type="NCBIfam" id="TIGR00514">
    <property type="entry name" value="accC"/>
    <property type="match status" value="1"/>
</dbReference>
<keyword evidence="1" id="KW-0436">Ligase</keyword>
<dbReference type="InterPro" id="IPR011054">
    <property type="entry name" value="Rudment_hybrid_motif"/>
</dbReference>
<dbReference type="Pfam" id="PF00289">
    <property type="entry name" value="Biotin_carb_N"/>
    <property type="match status" value="1"/>
</dbReference>
<comment type="caution">
    <text evidence="10">The sequence shown here is derived from an EMBL/GenBank/DDBJ whole genome shotgun (WGS) entry which is preliminary data.</text>
</comment>
<evidence type="ECO:0000313" key="11">
    <source>
        <dbReference type="Proteomes" id="UP000178526"/>
    </source>
</evidence>
<keyword evidence="4 7" id="KW-0067">ATP-binding</keyword>
<evidence type="ECO:0000313" key="10">
    <source>
        <dbReference type="EMBL" id="OGL40841.1"/>
    </source>
</evidence>
<evidence type="ECO:0000259" key="8">
    <source>
        <dbReference type="PROSITE" id="PS50975"/>
    </source>
</evidence>
<dbReference type="FunFam" id="3.30.470.20:FF:000028">
    <property type="entry name" value="Methylcrotonoyl-CoA carboxylase subunit alpha, mitochondrial"/>
    <property type="match status" value="1"/>
</dbReference>
<evidence type="ECO:0000259" key="9">
    <source>
        <dbReference type="PROSITE" id="PS50979"/>
    </source>
</evidence>
<keyword evidence="6" id="KW-0092">Biotin</keyword>
<dbReference type="InterPro" id="IPR005482">
    <property type="entry name" value="Biotin_COase_C"/>
</dbReference>
<protein>
    <submittedName>
        <fullName evidence="10">Acetyl-CoA carboxylase biotin carboxylase subunit</fullName>
    </submittedName>
</protein>
<gene>
    <name evidence="10" type="ORF">A2042_07495</name>
</gene>
<dbReference type="Proteomes" id="UP000178526">
    <property type="component" value="Unassembled WGS sequence"/>
</dbReference>
<dbReference type="InterPro" id="IPR011761">
    <property type="entry name" value="ATP-grasp"/>
</dbReference>
<dbReference type="SUPFAM" id="SSF56059">
    <property type="entry name" value="Glutathione synthetase ATP-binding domain-like"/>
    <property type="match status" value="1"/>
</dbReference>
<keyword evidence="2" id="KW-0479">Metal-binding</keyword>
<dbReference type="PROSITE" id="PS00866">
    <property type="entry name" value="CPSASE_1"/>
    <property type="match status" value="1"/>
</dbReference>
<dbReference type="Gene3D" id="3.30.470.20">
    <property type="entry name" value="ATP-grasp fold, B domain"/>
    <property type="match status" value="1"/>
</dbReference>
<evidence type="ECO:0000256" key="3">
    <source>
        <dbReference type="ARBA" id="ARBA00022741"/>
    </source>
</evidence>
<name>A0A1F7RHD4_9BACT</name>
<dbReference type="PROSITE" id="PS50975">
    <property type="entry name" value="ATP_GRASP"/>
    <property type="match status" value="1"/>
</dbReference>
<dbReference type="InterPro" id="IPR005481">
    <property type="entry name" value="BC-like_N"/>
</dbReference>
<dbReference type="GO" id="GO:0046872">
    <property type="term" value="F:metal ion binding"/>
    <property type="evidence" value="ECO:0007669"/>
    <property type="project" value="UniProtKB-KW"/>
</dbReference>
<dbReference type="PANTHER" id="PTHR18866:SF33">
    <property type="entry name" value="METHYLCROTONOYL-COA CARBOXYLASE SUBUNIT ALPHA, MITOCHONDRIAL-RELATED"/>
    <property type="match status" value="1"/>
</dbReference>
<evidence type="ECO:0000256" key="7">
    <source>
        <dbReference type="PROSITE-ProRule" id="PRU00409"/>
    </source>
</evidence>
<dbReference type="GO" id="GO:0005524">
    <property type="term" value="F:ATP binding"/>
    <property type="evidence" value="ECO:0007669"/>
    <property type="project" value="UniProtKB-UniRule"/>
</dbReference>